<organism evidence="2 3">
    <name type="scientific">Xylaria bambusicola</name>
    <dbReference type="NCBI Taxonomy" id="326684"/>
    <lineage>
        <taxon>Eukaryota</taxon>
        <taxon>Fungi</taxon>
        <taxon>Dikarya</taxon>
        <taxon>Ascomycota</taxon>
        <taxon>Pezizomycotina</taxon>
        <taxon>Sordariomycetes</taxon>
        <taxon>Xylariomycetidae</taxon>
        <taxon>Xylariales</taxon>
        <taxon>Xylariaceae</taxon>
        <taxon>Xylaria</taxon>
    </lineage>
</organism>
<reference evidence="2 3" key="1">
    <citation type="submission" date="2023-10" db="EMBL/GenBank/DDBJ databases">
        <title>Draft genome sequence of Xylaria bambusicola isolate GMP-LS, the root and basal stem rot pathogen of sugarcane in Indonesia.</title>
        <authorList>
            <person name="Selvaraj P."/>
            <person name="Muralishankar V."/>
            <person name="Muruganantham S."/>
            <person name="Sp S."/>
            <person name="Haryani S."/>
            <person name="Lau K.J.X."/>
            <person name="Naqvi N.I."/>
        </authorList>
    </citation>
    <scope>NUCLEOTIDE SEQUENCE [LARGE SCALE GENOMIC DNA]</scope>
    <source>
        <strain evidence="2">GMP-LS</strain>
    </source>
</reference>
<keyword evidence="3" id="KW-1185">Reference proteome</keyword>
<evidence type="ECO:0000313" key="2">
    <source>
        <dbReference type="EMBL" id="KAK5630289.1"/>
    </source>
</evidence>
<accession>A0AAN7UYS8</accession>
<evidence type="ECO:0000313" key="3">
    <source>
        <dbReference type="Proteomes" id="UP001305414"/>
    </source>
</evidence>
<dbReference type="AlphaFoldDB" id="A0AAN7UYS8"/>
<dbReference type="EMBL" id="JAWHQM010000015">
    <property type="protein sequence ID" value="KAK5630289.1"/>
    <property type="molecule type" value="Genomic_DNA"/>
</dbReference>
<feature type="compositionally biased region" description="Polar residues" evidence="1">
    <location>
        <begin position="1"/>
        <end position="17"/>
    </location>
</feature>
<gene>
    <name evidence="2" type="ORF">RRF57_006004</name>
</gene>
<evidence type="ECO:0000256" key="1">
    <source>
        <dbReference type="SAM" id="MobiDB-lite"/>
    </source>
</evidence>
<name>A0AAN7UYS8_9PEZI</name>
<sequence length="122" mass="12930">MRSDSILSTQPASSGLCSQHPHHATRENQPSINQIDEFAITSSLLRHCEATFESKQAGRQADRVLVACLLGPSSARAAPSNKPIRARAFVFLCVGKLGVPALCAPSPVFHAPLLGSLDEAAK</sequence>
<comment type="caution">
    <text evidence="2">The sequence shown here is derived from an EMBL/GenBank/DDBJ whole genome shotgun (WGS) entry which is preliminary data.</text>
</comment>
<protein>
    <submittedName>
        <fullName evidence="2">Uncharacterized protein</fullName>
    </submittedName>
</protein>
<proteinExistence type="predicted"/>
<dbReference type="Proteomes" id="UP001305414">
    <property type="component" value="Unassembled WGS sequence"/>
</dbReference>
<feature type="region of interest" description="Disordered" evidence="1">
    <location>
        <begin position="1"/>
        <end position="32"/>
    </location>
</feature>